<dbReference type="Proteomes" id="UP001489004">
    <property type="component" value="Unassembled WGS sequence"/>
</dbReference>
<feature type="domain" description="Protein kinase" evidence="12">
    <location>
        <begin position="21"/>
        <end position="276"/>
    </location>
</feature>
<feature type="binding site" evidence="10">
    <location>
        <position position="50"/>
    </location>
    <ligand>
        <name>ATP</name>
        <dbReference type="ChEBI" id="CHEBI:30616"/>
    </ligand>
</feature>
<evidence type="ECO:0000256" key="3">
    <source>
        <dbReference type="ARBA" id="ARBA00022527"/>
    </source>
</evidence>
<evidence type="ECO:0000256" key="6">
    <source>
        <dbReference type="ARBA" id="ARBA00022777"/>
    </source>
</evidence>
<dbReference type="EC" id="2.7.11.1" evidence="2"/>
<dbReference type="GO" id="GO:0004674">
    <property type="term" value="F:protein serine/threonine kinase activity"/>
    <property type="evidence" value="ECO:0007669"/>
    <property type="project" value="UniProtKB-KW"/>
</dbReference>
<feature type="region of interest" description="Disordered" evidence="11">
    <location>
        <begin position="310"/>
        <end position="345"/>
    </location>
</feature>
<evidence type="ECO:0000256" key="9">
    <source>
        <dbReference type="ARBA" id="ARBA00048679"/>
    </source>
</evidence>
<dbReference type="PANTHER" id="PTHR44899">
    <property type="entry name" value="CAMK FAMILY PROTEIN KINASE"/>
    <property type="match status" value="1"/>
</dbReference>
<comment type="caution">
    <text evidence="13">The sequence shown here is derived from an EMBL/GenBank/DDBJ whole genome shotgun (WGS) entry which is preliminary data.</text>
</comment>
<evidence type="ECO:0000256" key="2">
    <source>
        <dbReference type="ARBA" id="ARBA00012513"/>
    </source>
</evidence>
<feature type="compositionally biased region" description="Low complexity" evidence="11">
    <location>
        <begin position="315"/>
        <end position="325"/>
    </location>
</feature>
<keyword evidence="5 10" id="KW-0547">Nucleotide-binding</keyword>
<organism evidence="13 14">
    <name type="scientific">[Myrmecia] bisecta</name>
    <dbReference type="NCBI Taxonomy" id="41462"/>
    <lineage>
        <taxon>Eukaryota</taxon>
        <taxon>Viridiplantae</taxon>
        <taxon>Chlorophyta</taxon>
        <taxon>core chlorophytes</taxon>
        <taxon>Trebouxiophyceae</taxon>
        <taxon>Trebouxiales</taxon>
        <taxon>Trebouxiaceae</taxon>
        <taxon>Myrmecia</taxon>
    </lineage>
</organism>
<dbReference type="SMART" id="SM00220">
    <property type="entry name" value="S_TKc"/>
    <property type="match status" value="1"/>
</dbReference>
<dbReference type="InterPro" id="IPR008271">
    <property type="entry name" value="Ser/Thr_kinase_AS"/>
</dbReference>
<evidence type="ECO:0000259" key="12">
    <source>
        <dbReference type="PROSITE" id="PS50011"/>
    </source>
</evidence>
<dbReference type="PROSITE" id="PS50011">
    <property type="entry name" value="PROTEIN_KINASE_DOM"/>
    <property type="match status" value="1"/>
</dbReference>
<dbReference type="GO" id="GO:0005524">
    <property type="term" value="F:ATP binding"/>
    <property type="evidence" value="ECO:0007669"/>
    <property type="project" value="UniProtKB-UniRule"/>
</dbReference>
<name>A0AAW1PNY2_9CHLO</name>
<comment type="similarity">
    <text evidence="1">Belongs to the protein kinase superfamily. NEK Ser/Thr protein kinase family. NIMA subfamily.</text>
</comment>
<dbReference type="Pfam" id="PF00069">
    <property type="entry name" value="Pkinase"/>
    <property type="match status" value="1"/>
</dbReference>
<feature type="region of interest" description="Disordered" evidence="11">
    <location>
        <begin position="359"/>
        <end position="423"/>
    </location>
</feature>
<proteinExistence type="inferred from homology"/>
<evidence type="ECO:0000256" key="5">
    <source>
        <dbReference type="ARBA" id="ARBA00022741"/>
    </source>
</evidence>
<evidence type="ECO:0000256" key="4">
    <source>
        <dbReference type="ARBA" id="ARBA00022679"/>
    </source>
</evidence>
<dbReference type="PANTHER" id="PTHR44899:SF6">
    <property type="entry name" value="SERINE_THREONINE PROTEIN KINASE"/>
    <property type="match status" value="1"/>
</dbReference>
<gene>
    <name evidence="13" type="ORF">WJX72_006685</name>
</gene>
<keyword evidence="4" id="KW-0808">Transferase</keyword>
<keyword evidence="14" id="KW-1185">Reference proteome</keyword>
<comment type="catalytic activity">
    <reaction evidence="9">
        <text>L-seryl-[protein] + ATP = O-phospho-L-seryl-[protein] + ADP + H(+)</text>
        <dbReference type="Rhea" id="RHEA:17989"/>
        <dbReference type="Rhea" id="RHEA-COMP:9863"/>
        <dbReference type="Rhea" id="RHEA-COMP:11604"/>
        <dbReference type="ChEBI" id="CHEBI:15378"/>
        <dbReference type="ChEBI" id="CHEBI:29999"/>
        <dbReference type="ChEBI" id="CHEBI:30616"/>
        <dbReference type="ChEBI" id="CHEBI:83421"/>
        <dbReference type="ChEBI" id="CHEBI:456216"/>
        <dbReference type="EC" id="2.7.11.1"/>
    </reaction>
</comment>
<dbReference type="Gene3D" id="3.30.200.20">
    <property type="entry name" value="Phosphorylase Kinase, domain 1"/>
    <property type="match status" value="1"/>
</dbReference>
<dbReference type="PROSITE" id="PS00108">
    <property type="entry name" value="PROTEIN_KINASE_ST"/>
    <property type="match status" value="1"/>
</dbReference>
<evidence type="ECO:0000256" key="1">
    <source>
        <dbReference type="ARBA" id="ARBA00010886"/>
    </source>
</evidence>
<keyword evidence="7 10" id="KW-0067">ATP-binding</keyword>
<reference evidence="13 14" key="1">
    <citation type="journal article" date="2024" name="Nat. Commun.">
        <title>Phylogenomics reveals the evolutionary origins of lichenization in chlorophyte algae.</title>
        <authorList>
            <person name="Puginier C."/>
            <person name="Libourel C."/>
            <person name="Otte J."/>
            <person name="Skaloud P."/>
            <person name="Haon M."/>
            <person name="Grisel S."/>
            <person name="Petersen M."/>
            <person name="Berrin J.G."/>
            <person name="Delaux P.M."/>
            <person name="Dal Grande F."/>
            <person name="Keller J."/>
        </authorList>
    </citation>
    <scope>NUCLEOTIDE SEQUENCE [LARGE SCALE GENOMIC DNA]</scope>
    <source>
        <strain evidence="13 14">SAG 2043</strain>
    </source>
</reference>
<comment type="catalytic activity">
    <reaction evidence="8">
        <text>L-threonyl-[protein] + ATP = O-phospho-L-threonyl-[protein] + ADP + H(+)</text>
        <dbReference type="Rhea" id="RHEA:46608"/>
        <dbReference type="Rhea" id="RHEA-COMP:11060"/>
        <dbReference type="Rhea" id="RHEA-COMP:11605"/>
        <dbReference type="ChEBI" id="CHEBI:15378"/>
        <dbReference type="ChEBI" id="CHEBI:30013"/>
        <dbReference type="ChEBI" id="CHEBI:30616"/>
        <dbReference type="ChEBI" id="CHEBI:61977"/>
        <dbReference type="ChEBI" id="CHEBI:456216"/>
        <dbReference type="EC" id="2.7.11.1"/>
    </reaction>
</comment>
<evidence type="ECO:0000256" key="10">
    <source>
        <dbReference type="PROSITE-ProRule" id="PRU10141"/>
    </source>
</evidence>
<dbReference type="Gene3D" id="1.10.510.10">
    <property type="entry name" value="Transferase(Phosphotransferase) domain 1"/>
    <property type="match status" value="1"/>
</dbReference>
<dbReference type="AlphaFoldDB" id="A0AAW1PNY2"/>
<evidence type="ECO:0000313" key="14">
    <source>
        <dbReference type="Proteomes" id="UP001489004"/>
    </source>
</evidence>
<evidence type="ECO:0000256" key="7">
    <source>
        <dbReference type="ARBA" id="ARBA00022840"/>
    </source>
</evidence>
<dbReference type="PROSITE" id="PS00107">
    <property type="entry name" value="PROTEIN_KINASE_ATP"/>
    <property type="match status" value="1"/>
</dbReference>
<dbReference type="InterPro" id="IPR011009">
    <property type="entry name" value="Kinase-like_dom_sf"/>
</dbReference>
<dbReference type="SUPFAM" id="SSF56112">
    <property type="entry name" value="Protein kinase-like (PK-like)"/>
    <property type="match status" value="1"/>
</dbReference>
<evidence type="ECO:0000256" key="8">
    <source>
        <dbReference type="ARBA" id="ARBA00047899"/>
    </source>
</evidence>
<evidence type="ECO:0000313" key="13">
    <source>
        <dbReference type="EMBL" id="KAK9811593.1"/>
    </source>
</evidence>
<keyword evidence="6" id="KW-0418">Kinase</keyword>
<accession>A0AAW1PNY2</accession>
<evidence type="ECO:0000256" key="11">
    <source>
        <dbReference type="SAM" id="MobiDB-lite"/>
    </source>
</evidence>
<sequence>MYRPVGAGLPVQGTRELLQKFKIQKFLGKGSFGSVYRVQRISDGQIYACKETDVRTMPQGDREEAVNEIRLLASVQHPNVVGYHEAFVDGNKLCIVMEFAPLGDLSHVIKAAKDAKTRLPEDDIWKYFIQIARGLQGLHAMRILHRDIKPANIMVTDGNTVKIGDLGIARLMKNASMAKTQIGTPHYMPPEIWKNQPYTFTTDAWALGCVLYELAMLSVPFEARTMQELRTKVLKGTYPPISRQYSPELAQMVAKLMDMNPRTQAAAPLAGVHVKVPPLALPLAQPQAHVRRPEDLRSDAAAPLQWHARTPPAPLANANPAVPAAGRKPSEWGAQNAHTPPASVANGVLAPNARQAANAANGNAPLPSGRRPSDWGLNKAHASPAPSVISGVATPPILDRPARATPANPNDMTPGVGNPKSKAAAIQGLAAQQRARAVAAAQQRAAQYLERYARAGQRSAAADVADPVAARVANDNARERETAAAAAAAEQEGAEYLRQYERALQDQEARAYERPVLAGRQPGMLEYERGARLQPEAAQYERNMQRPDRLTDAELAELALLRRRAVERASAAEAAGMGRSALHEPQVYLDERLRKPAANAKPNKLRQQTSNAVYGACYAPKSLSQQQRAALLRHQQEVAQRERELQAMLPASQWHVQTVANNQRAAAQNAERMRSSHILPPFQEKNPGLLRSSYQAAYNRPAPHLRAAIHGGAAARDLIYGGGAASKPVANPNSAAYSPNINRVRLPPIAAREARQAPIGHLGLPSQDPACLGRRPWV</sequence>
<dbReference type="InterPro" id="IPR051131">
    <property type="entry name" value="NEK_Ser/Thr_kinase_NIMA"/>
</dbReference>
<dbReference type="FunFam" id="3.30.200.20:FF:000097">
    <property type="entry name" value="Probable serine/threonine-protein kinase nek1"/>
    <property type="match status" value="1"/>
</dbReference>
<keyword evidence="3" id="KW-0723">Serine/threonine-protein kinase</keyword>
<dbReference type="InterPro" id="IPR000719">
    <property type="entry name" value="Prot_kinase_dom"/>
</dbReference>
<dbReference type="EMBL" id="JALJOR010000009">
    <property type="protein sequence ID" value="KAK9811593.1"/>
    <property type="molecule type" value="Genomic_DNA"/>
</dbReference>
<protein>
    <recommendedName>
        <fullName evidence="2">non-specific serine/threonine protein kinase</fullName>
        <ecNumber evidence="2">2.7.11.1</ecNumber>
    </recommendedName>
</protein>
<dbReference type="InterPro" id="IPR017441">
    <property type="entry name" value="Protein_kinase_ATP_BS"/>
</dbReference>